<organism evidence="2 3">
    <name type="scientific">Paenibacillus herberti</name>
    <dbReference type="NCBI Taxonomy" id="1619309"/>
    <lineage>
        <taxon>Bacteria</taxon>
        <taxon>Bacillati</taxon>
        <taxon>Bacillota</taxon>
        <taxon>Bacilli</taxon>
        <taxon>Bacillales</taxon>
        <taxon>Paenibacillaceae</taxon>
        <taxon>Paenibacillus</taxon>
    </lineage>
</organism>
<feature type="domain" description="Transcription regulator PadR N-terminal" evidence="1">
    <location>
        <begin position="14"/>
        <end position="88"/>
    </location>
</feature>
<dbReference type="Pfam" id="PF03551">
    <property type="entry name" value="PadR"/>
    <property type="match status" value="1"/>
</dbReference>
<keyword evidence="3" id="KW-1185">Reference proteome</keyword>
<dbReference type="RefSeq" id="WP_089522754.1">
    <property type="nucleotide sequence ID" value="NZ_NMUQ01000001.1"/>
</dbReference>
<dbReference type="EMBL" id="NMUQ01000001">
    <property type="protein sequence ID" value="OXM15661.1"/>
    <property type="molecule type" value="Genomic_DNA"/>
</dbReference>
<accession>A0A229P0U7</accession>
<dbReference type="Gene3D" id="1.10.10.10">
    <property type="entry name" value="Winged helix-like DNA-binding domain superfamily/Winged helix DNA-binding domain"/>
    <property type="match status" value="1"/>
</dbReference>
<proteinExistence type="predicted"/>
<dbReference type="PANTHER" id="PTHR33169:SF25">
    <property type="entry name" value="DNA-BINDING PROTEIN YIZB-RELATED"/>
    <property type="match status" value="1"/>
</dbReference>
<dbReference type="InterPro" id="IPR036388">
    <property type="entry name" value="WH-like_DNA-bd_sf"/>
</dbReference>
<name>A0A229P0U7_9BACL</name>
<dbReference type="InterPro" id="IPR005149">
    <property type="entry name" value="Tscrpt_reg_PadR_N"/>
</dbReference>
<reference evidence="2 3" key="1">
    <citation type="submission" date="2017-07" db="EMBL/GenBank/DDBJ databases">
        <title>Paenibacillus herberti R33 genome sequencing and assembly.</title>
        <authorList>
            <person name="Su W."/>
        </authorList>
    </citation>
    <scope>NUCLEOTIDE SEQUENCE [LARGE SCALE GENOMIC DNA]</scope>
    <source>
        <strain evidence="2 3">R33</strain>
    </source>
</reference>
<dbReference type="InterPro" id="IPR052509">
    <property type="entry name" value="Metal_resp_DNA-bind_regulator"/>
</dbReference>
<evidence type="ECO:0000313" key="3">
    <source>
        <dbReference type="Proteomes" id="UP000215145"/>
    </source>
</evidence>
<dbReference type="InterPro" id="IPR036390">
    <property type="entry name" value="WH_DNA-bd_sf"/>
</dbReference>
<comment type="caution">
    <text evidence="2">The sequence shown here is derived from an EMBL/GenBank/DDBJ whole genome shotgun (WGS) entry which is preliminary data.</text>
</comment>
<dbReference type="PANTHER" id="PTHR33169">
    <property type="entry name" value="PADR-FAMILY TRANSCRIPTIONAL REGULATOR"/>
    <property type="match status" value="1"/>
</dbReference>
<evidence type="ECO:0000313" key="2">
    <source>
        <dbReference type="EMBL" id="OXM15661.1"/>
    </source>
</evidence>
<dbReference type="AlphaFoldDB" id="A0A229P0U7"/>
<dbReference type="SUPFAM" id="SSF46785">
    <property type="entry name" value="Winged helix' DNA-binding domain"/>
    <property type="match status" value="1"/>
</dbReference>
<gene>
    <name evidence="2" type="ORF">CGZ75_02720</name>
</gene>
<dbReference type="OrthoDB" id="9808017at2"/>
<sequence length="110" mass="12860">MRNEMIKGYIDAIVLSVLRRNDAYGYEISKIIQEETEGLLDMKEGTLYPALKRMEANNYIEGYWDTRPSGPRRRYYRITEQGLKKLQENKQAWVGNLRIINLFLGGEARG</sequence>
<protein>
    <submittedName>
        <fullName evidence="2">PadR family transcriptional regulator</fullName>
    </submittedName>
</protein>
<evidence type="ECO:0000259" key="1">
    <source>
        <dbReference type="Pfam" id="PF03551"/>
    </source>
</evidence>
<dbReference type="Proteomes" id="UP000215145">
    <property type="component" value="Unassembled WGS sequence"/>
</dbReference>